<evidence type="ECO:0000313" key="2">
    <source>
        <dbReference type="Proteomes" id="UP000747542"/>
    </source>
</evidence>
<proteinExistence type="predicted"/>
<evidence type="ECO:0000313" key="1">
    <source>
        <dbReference type="EMBL" id="KAG7178191.1"/>
    </source>
</evidence>
<accession>A0A8J5NCF6</accession>
<dbReference type="PANTHER" id="PTHR46888:SF1">
    <property type="entry name" value="RIBONUCLEASE H"/>
    <property type="match status" value="1"/>
</dbReference>
<gene>
    <name evidence="1" type="ORF">Hamer_G003984</name>
</gene>
<dbReference type="Proteomes" id="UP000747542">
    <property type="component" value="Unassembled WGS sequence"/>
</dbReference>
<organism evidence="1 2">
    <name type="scientific">Homarus americanus</name>
    <name type="common">American lobster</name>
    <dbReference type="NCBI Taxonomy" id="6706"/>
    <lineage>
        <taxon>Eukaryota</taxon>
        <taxon>Metazoa</taxon>
        <taxon>Ecdysozoa</taxon>
        <taxon>Arthropoda</taxon>
        <taxon>Crustacea</taxon>
        <taxon>Multicrustacea</taxon>
        <taxon>Malacostraca</taxon>
        <taxon>Eumalacostraca</taxon>
        <taxon>Eucarida</taxon>
        <taxon>Decapoda</taxon>
        <taxon>Pleocyemata</taxon>
        <taxon>Astacidea</taxon>
        <taxon>Nephropoidea</taxon>
        <taxon>Nephropidae</taxon>
        <taxon>Homarus</taxon>
    </lineage>
</organism>
<dbReference type="PANTHER" id="PTHR46888">
    <property type="entry name" value="ZINC KNUCKLE DOMAINCONTAINING PROTEIN-RELATED"/>
    <property type="match status" value="1"/>
</dbReference>
<protein>
    <submittedName>
        <fullName evidence="1">Uncharacterized protein</fullName>
    </submittedName>
</protein>
<keyword evidence="2" id="KW-1185">Reference proteome</keyword>
<sequence length="215" mass="25122">MFTSELFEEAKLMGISEPTEIRNYVLTRQADECQDRAKEREERAKEREEQEKLFLYELEVWRIRSEEAEKARKHELAITTIKQDSPAQTPAVSSLPRVKLPMFDEQQTIEPYIQRFEDLAELYSFSESMKCLHFMSLVEGKPLEILHRISSNEKTYNMIKSALLKADGVKVDQARSQFPGATMQDKRTATQFAVRLTAYSNQWISMDETPDTKRE</sequence>
<name>A0A8J5NCF6_HOMAM</name>
<comment type="caution">
    <text evidence="1">The sequence shown here is derived from an EMBL/GenBank/DDBJ whole genome shotgun (WGS) entry which is preliminary data.</text>
</comment>
<dbReference type="AlphaFoldDB" id="A0A8J5NCF6"/>
<dbReference type="EMBL" id="JAHLQT010000697">
    <property type="protein sequence ID" value="KAG7178191.1"/>
    <property type="molecule type" value="Genomic_DNA"/>
</dbReference>
<reference evidence="1" key="1">
    <citation type="journal article" date="2021" name="Sci. Adv.">
        <title>The American lobster genome reveals insights on longevity, neural, and immune adaptations.</title>
        <authorList>
            <person name="Polinski J.M."/>
            <person name="Zimin A.V."/>
            <person name="Clark K.F."/>
            <person name="Kohn A.B."/>
            <person name="Sadowski N."/>
            <person name="Timp W."/>
            <person name="Ptitsyn A."/>
            <person name="Khanna P."/>
            <person name="Romanova D.Y."/>
            <person name="Williams P."/>
            <person name="Greenwood S.J."/>
            <person name="Moroz L.L."/>
            <person name="Walt D.R."/>
            <person name="Bodnar A.G."/>
        </authorList>
    </citation>
    <scope>NUCLEOTIDE SEQUENCE</scope>
    <source>
        <strain evidence="1">GMGI-L3</strain>
    </source>
</reference>